<dbReference type="Proteomes" id="UP000705994">
    <property type="component" value="Unassembled WGS sequence"/>
</dbReference>
<dbReference type="GO" id="GO:0006261">
    <property type="term" value="P:DNA-templated DNA replication"/>
    <property type="evidence" value="ECO:0007669"/>
    <property type="project" value="TreeGrafter"/>
</dbReference>
<protein>
    <submittedName>
        <fullName evidence="2">DNA polymerase III subunit delta</fullName>
    </submittedName>
</protein>
<evidence type="ECO:0000313" key="2">
    <source>
        <dbReference type="EMBL" id="MBZ6016611.1"/>
    </source>
</evidence>
<dbReference type="SUPFAM" id="SSF52540">
    <property type="entry name" value="P-loop containing nucleoside triphosphate hydrolases"/>
    <property type="match status" value="1"/>
</dbReference>
<dbReference type="AlphaFoldDB" id="A0AB35G1U0"/>
<reference evidence="2 3" key="1">
    <citation type="submission" date="2021-05" db="EMBL/GenBank/DDBJ databases">
        <title>Pangenome of Leuconostoc gelidum warrants species status for Leuconostoc gelidum subsp. gasicomitatum.</title>
        <authorList>
            <person name="Johansson P."/>
            <person name="Sade E."/>
            <person name="Hultman J."/>
            <person name="Auvinen P."/>
            <person name="Bjorkroth J."/>
        </authorList>
    </citation>
    <scope>NUCLEOTIDE SEQUENCE</scope>
    <source>
        <strain evidence="1 3">AMKR21</strain>
        <strain evidence="2">C220d</strain>
    </source>
</reference>
<evidence type="ECO:0000313" key="4">
    <source>
        <dbReference type="Proteomes" id="UP000727071"/>
    </source>
</evidence>
<keyword evidence="3" id="KW-1185">Reference proteome</keyword>
<dbReference type="Gene3D" id="3.40.50.300">
    <property type="entry name" value="P-loop containing nucleotide triphosphate hydrolases"/>
    <property type="match status" value="1"/>
</dbReference>
<name>A0AB35G1U0_LEUGE</name>
<evidence type="ECO:0000313" key="3">
    <source>
        <dbReference type="Proteomes" id="UP000705994"/>
    </source>
</evidence>
<sequence length="307" mass="35220">MQSNFATITQMVYPTQASHFVSLISKSQLSHFYLFIGPSQPEKLAFSQYLAWQIVGATERNLVRIMENDHPDVKIVKPSLPKSGTGTNRTWKVDQIRALKPEFVTVAQESTRKVFVFDAVETLHAESGNALLKFIEEPTGPQLIVMLAENLNEVMTTIQSRAQIVHLQPETTIALSGDLIDDEWRQATQSILFKWFELMMQRRIEAFVYVQTQLVNQLKDNQQQQLFFNWLHQLSRDTVVFGQVSDDALVFPRLVGLYKTLMQHYTKKQLLRASDAVLIDDRIRQNNVSLQTRLEKIVLDVTIALGE</sequence>
<organism evidence="2 4">
    <name type="scientific">Leuconostoc gelidum subsp. gelidum</name>
    <dbReference type="NCBI Taxonomy" id="1607839"/>
    <lineage>
        <taxon>Bacteria</taxon>
        <taxon>Bacillati</taxon>
        <taxon>Bacillota</taxon>
        <taxon>Bacilli</taxon>
        <taxon>Lactobacillales</taxon>
        <taxon>Lactobacillaceae</taxon>
        <taxon>Leuconostoc</taxon>
        <taxon>Leuconostoc gelidum group</taxon>
    </lineage>
</organism>
<dbReference type="RefSeq" id="WP_224145574.1">
    <property type="nucleotide sequence ID" value="NZ_JAHBFO010000026.1"/>
</dbReference>
<evidence type="ECO:0000313" key="1">
    <source>
        <dbReference type="EMBL" id="MBZ5999267.1"/>
    </source>
</evidence>
<dbReference type="PANTHER" id="PTHR11669">
    <property type="entry name" value="REPLICATION FACTOR C / DNA POLYMERASE III GAMMA-TAU SUBUNIT"/>
    <property type="match status" value="1"/>
</dbReference>
<dbReference type="PANTHER" id="PTHR11669:SF8">
    <property type="entry name" value="DNA POLYMERASE III SUBUNIT DELTA"/>
    <property type="match status" value="1"/>
</dbReference>
<dbReference type="InterPro" id="IPR027417">
    <property type="entry name" value="P-loop_NTPase"/>
</dbReference>
<dbReference type="Proteomes" id="UP000727071">
    <property type="component" value="Unassembled WGS sequence"/>
</dbReference>
<accession>A0AB35G1U0</accession>
<dbReference type="EMBL" id="JAHBFX010000001">
    <property type="protein sequence ID" value="MBZ5999267.1"/>
    <property type="molecule type" value="Genomic_DNA"/>
</dbReference>
<dbReference type="InterPro" id="IPR050238">
    <property type="entry name" value="DNA_Rep/Repair_Clamp_Loader"/>
</dbReference>
<dbReference type="Pfam" id="PF13177">
    <property type="entry name" value="DNA_pol3_delta2"/>
    <property type="match status" value="1"/>
</dbReference>
<proteinExistence type="predicted"/>
<dbReference type="EMBL" id="JAHBFV010000024">
    <property type="protein sequence ID" value="MBZ6016611.1"/>
    <property type="molecule type" value="Genomic_DNA"/>
</dbReference>
<gene>
    <name evidence="2" type="ORF">KII88_08775</name>
    <name evidence="1" type="ORF">KIJ07_02335</name>
</gene>
<comment type="caution">
    <text evidence="2">The sequence shown here is derived from an EMBL/GenBank/DDBJ whole genome shotgun (WGS) entry which is preliminary data.</text>
</comment>